<name>A0A9P3GMZ3_9APHY</name>
<feature type="region of interest" description="Disordered" evidence="1">
    <location>
        <begin position="70"/>
        <end position="92"/>
    </location>
</feature>
<feature type="compositionally biased region" description="Low complexity" evidence="1">
    <location>
        <begin position="11"/>
        <end position="22"/>
    </location>
</feature>
<accession>A0A9P3GMZ3</accession>
<comment type="caution">
    <text evidence="2">The sequence shown here is derived from an EMBL/GenBank/DDBJ whole genome shotgun (WGS) entry which is preliminary data.</text>
</comment>
<dbReference type="EMBL" id="BPQB01000069">
    <property type="protein sequence ID" value="GJE97214.1"/>
    <property type="molecule type" value="Genomic_DNA"/>
</dbReference>
<feature type="compositionally biased region" description="Polar residues" evidence="1">
    <location>
        <begin position="1"/>
        <end position="10"/>
    </location>
</feature>
<evidence type="ECO:0000256" key="1">
    <source>
        <dbReference type="SAM" id="MobiDB-lite"/>
    </source>
</evidence>
<feature type="region of interest" description="Disordered" evidence="1">
    <location>
        <begin position="1"/>
        <end position="22"/>
    </location>
</feature>
<protein>
    <submittedName>
        <fullName evidence="2">Uncharacterized protein</fullName>
    </submittedName>
</protein>
<dbReference type="Proteomes" id="UP000703269">
    <property type="component" value="Unassembled WGS sequence"/>
</dbReference>
<gene>
    <name evidence="2" type="ORF">PsYK624_134270</name>
</gene>
<dbReference type="AlphaFoldDB" id="A0A9P3GMZ3"/>
<reference evidence="2 3" key="1">
    <citation type="submission" date="2021-08" db="EMBL/GenBank/DDBJ databases">
        <title>Draft Genome Sequence of Phanerochaete sordida strain YK-624.</title>
        <authorList>
            <person name="Mori T."/>
            <person name="Dohra H."/>
            <person name="Suzuki T."/>
            <person name="Kawagishi H."/>
            <person name="Hirai H."/>
        </authorList>
    </citation>
    <scope>NUCLEOTIDE SEQUENCE [LARGE SCALE GENOMIC DNA]</scope>
    <source>
        <strain evidence="2 3">YK-624</strain>
    </source>
</reference>
<proteinExistence type="predicted"/>
<evidence type="ECO:0000313" key="3">
    <source>
        <dbReference type="Proteomes" id="UP000703269"/>
    </source>
</evidence>
<organism evidence="2 3">
    <name type="scientific">Phanerochaete sordida</name>
    <dbReference type="NCBI Taxonomy" id="48140"/>
    <lineage>
        <taxon>Eukaryota</taxon>
        <taxon>Fungi</taxon>
        <taxon>Dikarya</taxon>
        <taxon>Basidiomycota</taxon>
        <taxon>Agaricomycotina</taxon>
        <taxon>Agaricomycetes</taxon>
        <taxon>Polyporales</taxon>
        <taxon>Phanerochaetaceae</taxon>
        <taxon>Phanerochaete</taxon>
    </lineage>
</organism>
<evidence type="ECO:0000313" key="2">
    <source>
        <dbReference type="EMBL" id="GJE97214.1"/>
    </source>
</evidence>
<sequence length="92" mass="10134">MARQSAFSLPTRSSRSAAKSARTTRSYFLALATYLPRTTSRHASLLAACRLPSDLREWLGTPSHANFNFPPSAGYGLPPAKLQPRPRLPLHD</sequence>
<keyword evidence="3" id="KW-1185">Reference proteome</keyword>